<accession>A0ABX6NJP9</accession>
<protein>
    <submittedName>
        <fullName evidence="1">Uncharacterized protein</fullName>
    </submittedName>
</protein>
<keyword evidence="2" id="KW-1185">Reference proteome</keyword>
<gene>
    <name evidence="1" type="ORF">E8L03_16585</name>
</gene>
<organism evidence="1 2">
    <name type="scientific">Oceanidesulfovibrio marinus</name>
    <dbReference type="NCBI Taxonomy" id="370038"/>
    <lineage>
        <taxon>Bacteria</taxon>
        <taxon>Pseudomonadati</taxon>
        <taxon>Thermodesulfobacteriota</taxon>
        <taxon>Desulfovibrionia</taxon>
        <taxon>Desulfovibrionales</taxon>
        <taxon>Desulfovibrionaceae</taxon>
        <taxon>Oceanidesulfovibrio</taxon>
    </lineage>
</organism>
<reference evidence="1 2" key="1">
    <citation type="submission" date="2019-04" db="EMBL/GenBank/DDBJ databases">
        <title>Isolation and culture of sulfate reducing bacteria from the cold seep of the South China Sea.</title>
        <authorList>
            <person name="Sun C."/>
            <person name="Liu R."/>
        </authorList>
    </citation>
    <scope>NUCLEOTIDE SEQUENCE [LARGE SCALE GENOMIC DNA]</scope>
    <source>
        <strain evidence="1 2">CS1</strain>
    </source>
</reference>
<proteinExistence type="predicted"/>
<sequence length="206" mass="22919">MQFDQQHFKILKDINAFSGIKRYRGMLPAKLAIFHDAGKVEELVDEECVERIVITFACGSERVMLKLTERGHDLLEELLPVYEEAAKEADLGEVCSEGEDSQVVEVKRTPTSSLSKTQCILLSDVYHYSKIHSYGGLMPSDILETYSPKDISSLSGNGYLIHVKAEVGKGKKRKGVILSDKALRLLQGFNMVPANSMVPAWRTPCG</sequence>
<evidence type="ECO:0000313" key="2">
    <source>
        <dbReference type="Proteomes" id="UP000503251"/>
    </source>
</evidence>
<dbReference type="EMBL" id="CP039543">
    <property type="protein sequence ID" value="QJT10446.1"/>
    <property type="molecule type" value="Genomic_DNA"/>
</dbReference>
<dbReference type="RefSeq" id="WP_171267972.1">
    <property type="nucleotide sequence ID" value="NZ_CP039543.1"/>
</dbReference>
<evidence type="ECO:0000313" key="1">
    <source>
        <dbReference type="EMBL" id="QJT10446.1"/>
    </source>
</evidence>
<name>A0ABX6NJP9_9BACT</name>
<dbReference type="Proteomes" id="UP000503251">
    <property type="component" value="Chromosome"/>
</dbReference>